<organism evidence="1 2">
    <name type="scientific">Acetobacterium malicum</name>
    <dbReference type="NCBI Taxonomy" id="52692"/>
    <lineage>
        <taxon>Bacteria</taxon>
        <taxon>Bacillati</taxon>
        <taxon>Bacillota</taxon>
        <taxon>Clostridia</taxon>
        <taxon>Eubacteriales</taxon>
        <taxon>Eubacteriaceae</taxon>
        <taxon>Acetobacterium</taxon>
    </lineage>
</organism>
<reference evidence="1 2" key="1">
    <citation type="journal article" date="2020" name="mSystems">
        <title>Defining Genomic and Predicted Metabolic Features of the Acetobacterium Genus.</title>
        <authorList>
            <person name="Ross D.E."/>
            <person name="Marshall C.W."/>
            <person name="Gulliver D."/>
            <person name="May H.D."/>
            <person name="Norman R.S."/>
        </authorList>
    </citation>
    <scope>NUCLEOTIDE SEQUENCE [LARGE SCALE GENOMIC DNA]</scope>
    <source>
        <strain evidence="1 2">DSM 4132</strain>
    </source>
</reference>
<name>A0ABR6Z1P5_9FIRM</name>
<dbReference type="RefSeq" id="WP_186895459.1">
    <property type="nucleotide sequence ID" value="NZ_WJBE01000026.1"/>
</dbReference>
<accession>A0ABR6Z1P5</accession>
<evidence type="ECO:0000313" key="1">
    <source>
        <dbReference type="EMBL" id="MBC3901407.1"/>
    </source>
</evidence>
<sequence length="60" mass="7057">MDELMNQYTDALGENVAMYAIPPDIEIDGKELTLEEFLQLCIKEKKLVTDYFPYKEDCDY</sequence>
<protein>
    <submittedName>
        <fullName evidence="1">Uncharacterized protein</fullName>
    </submittedName>
</protein>
<gene>
    <name evidence="1" type="ORF">GH811_17545</name>
</gene>
<evidence type="ECO:0000313" key="2">
    <source>
        <dbReference type="Proteomes" id="UP000622405"/>
    </source>
</evidence>
<dbReference type="EMBL" id="WJBE01000026">
    <property type="protein sequence ID" value="MBC3901407.1"/>
    <property type="molecule type" value="Genomic_DNA"/>
</dbReference>
<dbReference type="Proteomes" id="UP000622405">
    <property type="component" value="Unassembled WGS sequence"/>
</dbReference>
<proteinExistence type="predicted"/>
<keyword evidence="2" id="KW-1185">Reference proteome</keyword>
<comment type="caution">
    <text evidence="1">The sequence shown here is derived from an EMBL/GenBank/DDBJ whole genome shotgun (WGS) entry which is preliminary data.</text>
</comment>